<organism evidence="3 4">
    <name type="scientific">Plasticicumulans lactativorans</name>
    <dbReference type="NCBI Taxonomy" id="1133106"/>
    <lineage>
        <taxon>Bacteria</taxon>
        <taxon>Pseudomonadati</taxon>
        <taxon>Pseudomonadota</taxon>
        <taxon>Gammaproteobacteria</taxon>
        <taxon>Candidatus Competibacteraceae</taxon>
        <taxon>Plasticicumulans</taxon>
    </lineage>
</organism>
<comment type="caution">
    <text evidence="3">The sequence shown here is derived from an EMBL/GenBank/DDBJ whole genome shotgun (WGS) entry which is preliminary data.</text>
</comment>
<keyword evidence="1" id="KW-0732">Signal</keyword>
<evidence type="ECO:0000256" key="1">
    <source>
        <dbReference type="SAM" id="SignalP"/>
    </source>
</evidence>
<dbReference type="OrthoDB" id="5608150at2"/>
<feature type="chain" id="PRO_5020203370" evidence="1">
    <location>
        <begin position="21"/>
        <end position="246"/>
    </location>
</feature>
<dbReference type="Proteomes" id="UP000295765">
    <property type="component" value="Unassembled WGS sequence"/>
</dbReference>
<evidence type="ECO:0000313" key="4">
    <source>
        <dbReference type="Proteomes" id="UP000295765"/>
    </source>
</evidence>
<evidence type="ECO:0000313" key="3">
    <source>
        <dbReference type="EMBL" id="TCO81397.1"/>
    </source>
</evidence>
<gene>
    <name evidence="3" type="ORF">EV699_10828</name>
</gene>
<sequence>MRRRLAVLCSALLLAALARADVLVTLPLTHRSAEELIPLLAPALQGSGVGLSGQGDTLLVRGSPQQVHDVREALRVLDVPRRRLQVSVRQAAAESVLDGGAVQHYGTRRADDVTQAVQMLDGGEATLAVGSEVPVGQVGAAVWPGGFALAAGEPAYRAATAGFRVRPRLSGDGVTIEVETFDRREGAAGDGRFAVAAATTTLAGHLGEWLPLALSATTRSGPRGGLDLATRGDGGRVLLIRVEVLP</sequence>
<protein>
    <submittedName>
        <fullName evidence="3">Type II secretion system protein D (GspD)</fullName>
    </submittedName>
</protein>
<keyword evidence="4" id="KW-1185">Reference proteome</keyword>
<dbReference type="InterPro" id="IPR005644">
    <property type="entry name" value="NolW-like"/>
</dbReference>
<reference evidence="3 4" key="1">
    <citation type="submission" date="2019-03" db="EMBL/GenBank/DDBJ databases">
        <title>Genomic Encyclopedia of Type Strains, Phase IV (KMG-IV): sequencing the most valuable type-strain genomes for metagenomic binning, comparative biology and taxonomic classification.</title>
        <authorList>
            <person name="Goeker M."/>
        </authorList>
    </citation>
    <scope>NUCLEOTIDE SEQUENCE [LARGE SCALE GENOMIC DNA]</scope>
    <source>
        <strain evidence="3 4">DSM 25287</strain>
    </source>
</reference>
<dbReference type="AlphaFoldDB" id="A0A4R2L7S7"/>
<dbReference type="PROSITE" id="PS00430">
    <property type="entry name" value="TONB_DEPENDENT_REC_1"/>
    <property type="match status" value="1"/>
</dbReference>
<name>A0A4R2L7S7_9GAMM</name>
<dbReference type="RefSeq" id="WP_132541190.1">
    <property type="nucleotide sequence ID" value="NZ_SLWY01000008.1"/>
</dbReference>
<evidence type="ECO:0000259" key="2">
    <source>
        <dbReference type="Pfam" id="PF03958"/>
    </source>
</evidence>
<proteinExistence type="predicted"/>
<dbReference type="Pfam" id="PF03958">
    <property type="entry name" value="Secretin_N"/>
    <property type="match status" value="1"/>
</dbReference>
<feature type="signal peptide" evidence="1">
    <location>
        <begin position="1"/>
        <end position="20"/>
    </location>
</feature>
<dbReference type="InterPro" id="IPR010916">
    <property type="entry name" value="TonB_box_CS"/>
</dbReference>
<feature type="domain" description="NolW-like" evidence="2">
    <location>
        <begin position="25"/>
        <end position="83"/>
    </location>
</feature>
<dbReference type="EMBL" id="SLWY01000008">
    <property type="protein sequence ID" value="TCO81397.1"/>
    <property type="molecule type" value="Genomic_DNA"/>
</dbReference>
<accession>A0A4R2L7S7</accession>